<dbReference type="SMART" id="SM00870">
    <property type="entry name" value="Asparaginase"/>
    <property type="match status" value="1"/>
</dbReference>
<evidence type="ECO:0000313" key="6">
    <source>
        <dbReference type="EMBL" id="MDR7148590.1"/>
    </source>
</evidence>
<dbReference type="PANTHER" id="PTHR11707:SF28">
    <property type="entry name" value="60 KDA LYSOPHOSPHOLIPASE"/>
    <property type="match status" value="1"/>
</dbReference>
<sequence>MGTGGTIAGRASSPDDLSGYVAGQVGVADLVRDIPALAGGAVEVEQVAQIDSKDMDLGVWQALVERIAHHLARPDVVGVVVTHGTDTIEETAYLLQSVLKPRKPVVLTCAMRPATALAPDGPQNLNDAVLLARCAGAQGVVVVCAARVHGALDIAKTHTYQVDAFDSGDAGPVGTVEHGQVRLFRPWPGAGDTGEGMVDETTVKRFLKATRLPRVEIVLSHAAADGLMVRCLLEHGLNSSPAPLQGLVVAGTGNGTVHRSLLSVLEDAMTAGVRVVRSTRCARGQVSADKTGIPDSDGLSPLKARLALMLDLLKG</sequence>
<proteinExistence type="inferred from homology"/>
<dbReference type="EC" id="3.5.1.1" evidence="6"/>
<feature type="active site" evidence="3">
    <location>
        <position position="85"/>
    </location>
</feature>
<protein>
    <submittedName>
        <fullName evidence="6">L-asparaginase</fullName>
        <ecNumber evidence="6">3.5.1.1</ecNumber>
    </submittedName>
</protein>
<keyword evidence="7" id="KW-1185">Reference proteome</keyword>
<evidence type="ECO:0000256" key="2">
    <source>
        <dbReference type="ARBA" id="ARBA00022801"/>
    </source>
</evidence>
<feature type="domain" description="L-asparaginase N-terminal" evidence="4">
    <location>
        <begin position="2"/>
        <end position="186"/>
    </location>
</feature>
<feature type="domain" description="Asparaginase/glutaminase C-terminal" evidence="5">
    <location>
        <begin position="214"/>
        <end position="312"/>
    </location>
</feature>
<dbReference type="InterPro" id="IPR027475">
    <property type="entry name" value="Asparaginase/glutaminase_AS2"/>
</dbReference>
<dbReference type="PANTHER" id="PTHR11707">
    <property type="entry name" value="L-ASPARAGINASE"/>
    <property type="match status" value="1"/>
</dbReference>
<dbReference type="Gene3D" id="3.40.50.1170">
    <property type="entry name" value="L-asparaginase, N-terminal domain"/>
    <property type="match status" value="1"/>
</dbReference>
<dbReference type="Pfam" id="PF00710">
    <property type="entry name" value="Asparaginase"/>
    <property type="match status" value="1"/>
</dbReference>
<dbReference type="Proteomes" id="UP001265700">
    <property type="component" value="Unassembled WGS sequence"/>
</dbReference>
<dbReference type="PROSITE" id="PS00917">
    <property type="entry name" value="ASN_GLN_ASE_2"/>
    <property type="match status" value="1"/>
</dbReference>
<dbReference type="PROSITE" id="PS51732">
    <property type="entry name" value="ASN_GLN_ASE_3"/>
    <property type="match status" value="1"/>
</dbReference>
<reference evidence="6 7" key="1">
    <citation type="submission" date="2023-07" db="EMBL/GenBank/DDBJ databases">
        <title>Sorghum-associated microbial communities from plants grown in Nebraska, USA.</title>
        <authorList>
            <person name="Schachtman D."/>
        </authorList>
    </citation>
    <scope>NUCLEOTIDE SEQUENCE [LARGE SCALE GENOMIC DNA]</scope>
    <source>
        <strain evidence="6 7">4249</strain>
    </source>
</reference>
<dbReference type="SUPFAM" id="SSF53774">
    <property type="entry name" value="Glutaminase/Asparaginase"/>
    <property type="match status" value="1"/>
</dbReference>
<dbReference type="EMBL" id="JAVDWU010000001">
    <property type="protein sequence ID" value="MDR7148590.1"/>
    <property type="molecule type" value="Genomic_DNA"/>
</dbReference>
<evidence type="ECO:0000256" key="3">
    <source>
        <dbReference type="PROSITE-ProRule" id="PRU10100"/>
    </source>
</evidence>
<dbReference type="InterPro" id="IPR027473">
    <property type="entry name" value="L-asparaginase_C"/>
</dbReference>
<dbReference type="Gene3D" id="3.40.50.40">
    <property type="match status" value="1"/>
</dbReference>
<keyword evidence="2 6" id="KW-0378">Hydrolase</keyword>
<dbReference type="InterPro" id="IPR006034">
    <property type="entry name" value="Asparaginase/glutaminase-like"/>
</dbReference>
<dbReference type="InterPro" id="IPR036152">
    <property type="entry name" value="Asp/glu_Ase-like_sf"/>
</dbReference>
<gene>
    <name evidence="6" type="ORF">J2W49_000518</name>
</gene>
<comment type="similarity">
    <text evidence="1">Belongs to the asparaginase 1 family.</text>
</comment>
<dbReference type="InterPro" id="IPR037152">
    <property type="entry name" value="L-asparaginase_N_sf"/>
</dbReference>
<evidence type="ECO:0000259" key="4">
    <source>
        <dbReference type="Pfam" id="PF00710"/>
    </source>
</evidence>
<dbReference type="GO" id="GO:0004067">
    <property type="term" value="F:asparaginase activity"/>
    <property type="evidence" value="ECO:0007669"/>
    <property type="project" value="UniProtKB-EC"/>
</dbReference>
<dbReference type="InterPro" id="IPR040919">
    <property type="entry name" value="Asparaginase_C"/>
</dbReference>
<dbReference type="PIRSF" id="PIRSF001220">
    <property type="entry name" value="L-ASNase_gatD"/>
    <property type="match status" value="1"/>
</dbReference>
<dbReference type="SFLD" id="SFLDS00057">
    <property type="entry name" value="Glutaminase/Asparaginase"/>
    <property type="match status" value="1"/>
</dbReference>
<name>A0ABU1WH46_9BURK</name>
<dbReference type="InterPro" id="IPR027474">
    <property type="entry name" value="L-asparaginase_N"/>
</dbReference>
<organism evidence="6 7">
    <name type="scientific">Hydrogenophaga palleronii</name>
    <dbReference type="NCBI Taxonomy" id="65655"/>
    <lineage>
        <taxon>Bacteria</taxon>
        <taxon>Pseudomonadati</taxon>
        <taxon>Pseudomonadota</taxon>
        <taxon>Betaproteobacteria</taxon>
        <taxon>Burkholderiales</taxon>
        <taxon>Comamonadaceae</taxon>
        <taxon>Hydrogenophaga</taxon>
    </lineage>
</organism>
<dbReference type="PRINTS" id="PR00139">
    <property type="entry name" value="ASNGLNASE"/>
</dbReference>
<accession>A0ABU1WH46</accession>
<dbReference type="Pfam" id="PF17763">
    <property type="entry name" value="Asparaginase_C"/>
    <property type="match status" value="1"/>
</dbReference>
<dbReference type="PIRSF" id="PIRSF500176">
    <property type="entry name" value="L_ASNase"/>
    <property type="match status" value="1"/>
</dbReference>
<evidence type="ECO:0000256" key="1">
    <source>
        <dbReference type="ARBA" id="ARBA00010518"/>
    </source>
</evidence>
<dbReference type="CDD" id="cd08964">
    <property type="entry name" value="L-asparaginase_II"/>
    <property type="match status" value="1"/>
</dbReference>
<evidence type="ECO:0000313" key="7">
    <source>
        <dbReference type="Proteomes" id="UP001265700"/>
    </source>
</evidence>
<dbReference type="InterPro" id="IPR004550">
    <property type="entry name" value="AsnASE_II"/>
</dbReference>
<comment type="caution">
    <text evidence="6">The sequence shown here is derived from an EMBL/GenBank/DDBJ whole genome shotgun (WGS) entry which is preliminary data.</text>
</comment>
<evidence type="ECO:0000259" key="5">
    <source>
        <dbReference type="Pfam" id="PF17763"/>
    </source>
</evidence>